<dbReference type="AlphaFoldDB" id="A0A511ZP40"/>
<protein>
    <submittedName>
        <fullName evidence="1">Uncharacterized protein</fullName>
    </submittedName>
</protein>
<comment type="caution">
    <text evidence="1">The sequence shown here is derived from an EMBL/GenBank/DDBJ whole genome shotgun (WGS) entry which is preliminary data.</text>
</comment>
<keyword evidence="2" id="KW-1185">Reference proteome</keyword>
<reference evidence="1 2" key="1">
    <citation type="submission" date="2019-07" db="EMBL/GenBank/DDBJ databases">
        <title>Whole genome shotgun sequence of Oceanobacillus sojae NBRC 105379.</title>
        <authorList>
            <person name="Hosoyama A."/>
            <person name="Uohara A."/>
            <person name="Ohji S."/>
            <person name="Ichikawa N."/>
        </authorList>
    </citation>
    <scope>NUCLEOTIDE SEQUENCE [LARGE SCALE GENOMIC DNA]</scope>
    <source>
        <strain evidence="1 2">NBRC 105379</strain>
    </source>
</reference>
<evidence type="ECO:0000313" key="1">
    <source>
        <dbReference type="EMBL" id="GEN89208.1"/>
    </source>
</evidence>
<accession>A0A511ZP40</accession>
<gene>
    <name evidence="1" type="ORF">OSO01_39470</name>
</gene>
<evidence type="ECO:0000313" key="2">
    <source>
        <dbReference type="Proteomes" id="UP000321558"/>
    </source>
</evidence>
<dbReference type="InterPro" id="IPR029033">
    <property type="entry name" value="His_PPase_superfam"/>
</dbReference>
<dbReference type="SUPFAM" id="SSF53254">
    <property type="entry name" value="Phosphoglycerate mutase-like"/>
    <property type="match status" value="1"/>
</dbReference>
<organism evidence="1 2">
    <name type="scientific">Oceanobacillus sojae</name>
    <dbReference type="NCBI Taxonomy" id="582851"/>
    <lineage>
        <taxon>Bacteria</taxon>
        <taxon>Bacillati</taxon>
        <taxon>Bacillota</taxon>
        <taxon>Bacilli</taxon>
        <taxon>Bacillales</taxon>
        <taxon>Bacillaceae</taxon>
        <taxon>Oceanobacillus</taxon>
    </lineage>
</organism>
<dbReference type="Proteomes" id="UP000321558">
    <property type="component" value="Unassembled WGS sequence"/>
</dbReference>
<dbReference type="EMBL" id="BJYM01000019">
    <property type="protein sequence ID" value="GEN89208.1"/>
    <property type="molecule type" value="Genomic_DNA"/>
</dbReference>
<name>A0A511ZP40_9BACI</name>
<proteinExistence type="predicted"/>
<sequence length="68" mass="8072">MTDLPYKRIKGLKEWNFGRFEGEHEYLNPALPYRDFFVQFGGDGEDEVQKRISDCLLDIMQQEEGRNT</sequence>